<dbReference type="Proteomes" id="UP001219933">
    <property type="component" value="Chromosome 5"/>
</dbReference>
<dbReference type="InterPro" id="IPR032710">
    <property type="entry name" value="NTF2-like_dom_sf"/>
</dbReference>
<dbReference type="AlphaFoldDB" id="A0AAF0F1T0"/>
<name>A0AAF0F1T0_9BASI</name>
<dbReference type="SUPFAM" id="SSF54427">
    <property type="entry name" value="NTF2-like"/>
    <property type="match status" value="1"/>
</dbReference>
<dbReference type="Pfam" id="PF05032">
    <property type="entry name" value="Spo12"/>
    <property type="match status" value="1"/>
</dbReference>
<proteinExistence type="predicted"/>
<sequence length="180" mass="18399">MSFLNAKCNAIGLTPEASLALPERVASSDEQRVIDALSSLYAGNAEAAAAILAPEAMYTAPDGSVHVGATAVAARLANTRAPSAARVLDASLPAGTIALDLATASGSRVLVVIKCKADGRVMSITEEDGHQRPARAGAAGIHSPTDSMLSPCTSKLNLSKRRHYMKGKPTALFAGMSGAQ</sequence>
<keyword evidence="2" id="KW-1185">Reference proteome</keyword>
<protein>
    <submittedName>
        <fullName evidence="1">Uncharacterized protein</fullName>
    </submittedName>
</protein>
<evidence type="ECO:0000313" key="2">
    <source>
        <dbReference type="Proteomes" id="UP001219933"/>
    </source>
</evidence>
<evidence type="ECO:0000313" key="1">
    <source>
        <dbReference type="EMBL" id="WFD36683.1"/>
    </source>
</evidence>
<accession>A0AAF0F1T0</accession>
<gene>
    <name evidence="1" type="ORF">MCUN1_003570</name>
</gene>
<organism evidence="1 2">
    <name type="scientific">Malassezia cuniculi</name>
    <dbReference type="NCBI Taxonomy" id="948313"/>
    <lineage>
        <taxon>Eukaryota</taxon>
        <taxon>Fungi</taxon>
        <taxon>Dikarya</taxon>
        <taxon>Basidiomycota</taxon>
        <taxon>Ustilaginomycotina</taxon>
        <taxon>Malasseziomycetes</taxon>
        <taxon>Malasseziales</taxon>
        <taxon>Malasseziaceae</taxon>
        <taxon>Malassezia</taxon>
    </lineage>
</organism>
<dbReference type="InterPro" id="IPR007727">
    <property type="entry name" value="Spo12"/>
</dbReference>
<dbReference type="EMBL" id="CP119881">
    <property type="protein sequence ID" value="WFD36683.1"/>
    <property type="molecule type" value="Genomic_DNA"/>
</dbReference>
<reference evidence="1" key="1">
    <citation type="submission" date="2023-03" db="EMBL/GenBank/DDBJ databases">
        <title>Mating type loci evolution in Malassezia.</title>
        <authorList>
            <person name="Coelho M.A."/>
        </authorList>
    </citation>
    <scope>NUCLEOTIDE SEQUENCE</scope>
    <source>
        <strain evidence="1">CBS 11721</strain>
    </source>
</reference>